<dbReference type="Gramene" id="Bo3g061240.1">
    <property type="protein sequence ID" value="Bo3g061240.1"/>
    <property type="gene ID" value="Bo3g061240"/>
</dbReference>
<evidence type="ECO:0000313" key="2">
    <source>
        <dbReference type="Proteomes" id="UP000032141"/>
    </source>
</evidence>
<dbReference type="HOGENOM" id="CLU_012390_1_0_1"/>
<dbReference type="Pfam" id="PF04827">
    <property type="entry name" value="Plant_tran"/>
    <property type="match status" value="1"/>
</dbReference>
<name>A0A0D3BA61_BRAOL</name>
<dbReference type="AlphaFoldDB" id="A0A0D3BA61"/>
<protein>
    <recommendedName>
        <fullName evidence="3">DDE Tnp4 domain-containing protein</fullName>
    </recommendedName>
</protein>
<dbReference type="eggNOG" id="ENOG502QR5Z">
    <property type="taxonomic scope" value="Eukaryota"/>
</dbReference>
<organism evidence="1 2">
    <name type="scientific">Brassica oleracea var. oleracea</name>
    <dbReference type="NCBI Taxonomy" id="109376"/>
    <lineage>
        <taxon>Eukaryota</taxon>
        <taxon>Viridiplantae</taxon>
        <taxon>Streptophyta</taxon>
        <taxon>Embryophyta</taxon>
        <taxon>Tracheophyta</taxon>
        <taxon>Spermatophyta</taxon>
        <taxon>Magnoliopsida</taxon>
        <taxon>eudicotyledons</taxon>
        <taxon>Gunneridae</taxon>
        <taxon>Pentapetalae</taxon>
        <taxon>rosids</taxon>
        <taxon>malvids</taxon>
        <taxon>Brassicales</taxon>
        <taxon>Brassicaceae</taxon>
        <taxon>Brassiceae</taxon>
        <taxon>Brassica</taxon>
    </lineage>
</organism>
<dbReference type="PANTHER" id="PTHR47150">
    <property type="entry name" value="OS12G0169200 PROTEIN"/>
    <property type="match status" value="1"/>
</dbReference>
<proteinExistence type="predicted"/>
<dbReference type="PANTHER" id="PTHR47150:SF5">
    <property type="entry name" value="OS07G0546750 PROTEIN"/>
    <property type="match status" value="1"/>
</dbReference>
<dbReference type="InterPro" id="IPR006912">
    <property type="entry name" value="Harbinger_derived_prot"/>
</dbReference>
<keyword evidence="2" id="KW-1185">Reference proteome</keyword>
<reference evidence="1" key="2">
    <citation type="submission" date="2015-03" db="UniProtKB">
        <authorList>
            <consortium name="EnsemblPlants"/>
        </authorList>
    </citation>
    <scope>IDENTIFICATION</scope>
</reference>
<sequence>MASGSHYPFEGSDDDTCDEYFDQTFDQYFDQTFENFTIVNQEEERKKRKKRVYIEINREEDDLRLWNDYFCDTPTYPQNLFRRRFRMNKPLFMHIVDRLSNEVHFFRQKKDSLGRLSLSPLQKCSAAIRLLAYGSAADTVDEYLRLGETTARSCLEHFVEGIINLFGDEYLRRPTPADLQRLLDIGEHRGFPGMIGSIDCMHWEWKNCPTAWKGQYSRGSGKPTIVLEAVASYDLWIWHAFFGPPGTLNDINVLDRSPVFDDIINGQAPQVTYYVSGREYNLAYYLTDGIYPKWATFIQSIPMPQGPKAVLFAQRQEAVRKDVERAFGVLQARFAIVKNPALFWDKVKIGKIMRACIILHNMIVEDERDGYTLFDVSEFQQGEDTGSSHVDLTYSTDIPTNIFNMMGVRTRIRDRQMHQQLKADLVEHIWRKFGLDEDNN</sequence>
<dbReference type="Proteomes" id="UP000032141">
    <property type="component" value="Chromosome C3"/>
</dbReference>
<accession>A0A0D3BA61</accession>
<evidence type="ECO:0000313" key="1">
    <source>
        <dbReference type="EnsemblPlants" id="Bo3g061240.1"/>
    </source>
</evidence>
<evidence type="ECO:0008006" key="3">
    <source>
        <dbReference type="Google" id="ProtNLM"/>
    </source>
</evidence>
<reference evidence="1 2" key="1">
    <citation type="journal article" date="2014" name="Genome Biol.">
        <title>Transcriptome and methylome profiling reveals relics of genome dominance in the mesopolyploid Brassica oleracea.</title>
        <authorList>
            <person name="Parkin I.A."/>
            <person name="Koh C."/>
            <person name="Tang H."/>
            <person name="Robinson S.J."/>
            <person name="Kagale S."/>
            <person name="Clarke W.E."/>
            <person name="Town C.D."/>
            <person name="Nixon J."/>
            <person name="Krishnakumar V."/>
            <person name="Bidwell S.L."/>
            <person name="Denoeud F."/>
            <person name="Belcram H."/>
            <person name="Links M.G."/>
            <person name="Just J."/>
            <person name="Clarke C."/>
            <person name="Bender T."/>
            <person name="Huebert T."/>
            <person name="Mason A.S."/>
            <person name="Pires J.C."/>
            <person name="Barker G."/>
            <person name="Moore J."/>
            <person name="Walley P.G."/>
            <person name="Manoli S."/>
            <person name="Batley J."/>
            <person name="Edwards D."/>
            <person name="Nelson M.N."/>
            <person name="Wang X."/>
            <person name="Paterson A.H."/>
            <person name="King G."/>
            <person name="Bancroft I."/>
            <person name="Chalhoub B."/>
            <person name="Sharpe A.G."/>
        </authorList>
    </citation>
    <scope>NUCLEOTIDE SEQUENCE</scope>
    <source>
        <strain evidence="1 2">cv. TO1000</strain>
    </source>
</reference>
<dbReference type="EnsemblPlants" id="Bo3g061240.1">
    <property type="protein sequence ID" value="Bo3g061240.1"/>
    <property type="gene ID" value="Bo3g061240"/>
</dbReference>